<dbReference type="InterPro" id="IPR036910">
    <property type="entry name" value="HMG_box_dom_sf"/>
</dbReference>
<reference evidence="12" key="1">
    <citation type="submission" date="2016-06" db="UniProtKB">
        <authorList>
            <consortium name="WormBaseParasite"/>
        </authorList>
    </citation>
    <scope>IDENTIFICATION</scope>
</reference>
<dbReference type="EMBL" id="UYRW01001249">
    <property type="protein sequence ID" value="VDK75680.1"/>
    <property type="molecule type" value="Genomic_DNA"/>
</dbReference>
<dbReference type="InterPro" id="IPR044609">
    <property type="entry name" value="FKBP2/11"/>
</dbReference>
<keyword evidence="7" id="KW-0175">Coiled coil</keyword>
<dbReference type="PROSITE" id="PS50059">
    <property type="entry name" value="FKBP_PPIASE"/>
    <property type="match status" value="1"/>
</dbReference>
<keyword evidence="11" id="KW-1185">Reference proteome</keyword>
<keyword evidence="5" id="KW-0539">Nucleus</keyword>
<dbReference type="InterPro" id="IPR046357">
    <property type="entry name" value="PPIase_dom_sf"/>
</dbReference>
<dbReference type="PANTHER" id="PTHR45779">
    <property type="entry name" value="PEPTIDYLPROLYL ISOMERASE"/>
    <property type="match status" value="1"/>
</dbReference>
<dbReference type="Pfam" id="PF00254">
    <property type="entry name" value="FKBP_C"/>
    <property type="match status" value="1"/>
</dbReference>
<gene>
    <name evidence="10" type="ORF">NOO_LOCUS5020</name>
</gene>
<evidence type="ECO:0000313" key="10">
    <source>
        <dbReference type="EMBL" id="VDK75680.1"/>
    </source>
</evidence>
<dbReference type="SUPFAM" id="SSF54534">
    <property type="entry name" value="FKBP-like"/>
    <property type="match status" value="1"/>
</dbReference>
<dbReference type="Gene3D" id="3.10.50.40">
    <property type="match status" value="1"/>
</dbReference>
<evidence type="ECO:0000256" key="2">
    <source>
        <dbReference type="ARBA" id="ARBA00013194"/>
    </source>
</evidence>
<protein>
    <recommendedName>
        <fullName evidence="2 6">peptidylprolyl isomerase</fullName>
        <ecNumber evidence="2 6">5.2.1.8</ecNumber>
    </recommendedName>
</protein>
<feature type="domain" description="HMG box" evidence="9">
    <location>
        <begin position="42"/>
        <end position="101"/>
    </location>
</feature>
<dbReference type="Pfam" id="PF00505">
    <property type="entry name" value="HMG_box"/>
    <property type="match status" value="1"/>
</dbReference>
<dbReference type="GO" id="GO:0005634">
    <property type="term" value="C:nucleus"/>
    <property type="evidence" value="ECO:0007669"/>
    <property type="project" value="UniProtKB-UniRule"/>
</dbReference>
<dbReference type="GO" id="GO:0005783">
    <property type="term" value="C:endoplasmic reticulum"/>
    <property type="evidence" value="ECO:0007669"/>
    <property type="project" value="TreeGrafter"/>
</dbReference>
<keyword evidence="4 6" id="KW-0413">Isomerase</keyword>
<evidence type="ECO:0000256" key="3">
    <source>
        <dbReference type="ARBA" id="ARBA00023110"/>
    </source>
</evidence>
<keyword evidence="3 6" id="KW-0697">Rotamase</keyword>
<dbReference type="PANTHER" id="PTHR45779:SF7">
    <property type="entry name" value="PEPTIDYLPROLYL ISOMERASE"/>
    <property type="match status" value="1"/>
</dbReference>
<dbReference type="EC" id="5.2.1.8" evidence="2 6"/>
<dbReference type="SUPFAM" id="SSF47095">
    <property type="entry name" value="HMG-box"/>
    <property type="match status" value="2"/>
</dbReference>
<evidence type="ECO:0000256" key="5">
    <source>
        <dbReference type="PROSITE-ProRule" id="PRU00267"/>
    </source>
</evidence>
<dbReference type="AlphaFoldDB" id="A0A182EAE6"/>
<feature type="coiled-coil region" evidence="7">
    <location>
        <begin position="98"/>
        <end position="125"/>
    </location>
</feature>
<comment type="catalytic activity">
    <reaction evidence="1 6">
        <text>[protein]-peptidylproline (omega=180) = [protein]-peptidylproline (omega=0)</text>
        <dbReference type="Rhea" id="RHEA:16237"/>
        <dbReference type="Rhea" id="RHEA-COMP:10747"/>
        <dbReference type="Rhea" id="RHEA-COMP:10748"/>
        <dbReference type="ChEBI" id="CHEBI:83833"/>
        <dbReference type="ChEBI" id="CHEBI:83834"/>
        <dbReference type="EC" id="5.2.1.8"/>
    </reaction>
</comment>
<reference evidence="10 11" key="2">
    <citation type="submission" date="2018-08" db="EMBL/GenBank/DDBJ databases">
        <authorList>
            <person name="Laetsch R D."/>
            <person name="Stevens L."/>
            <person name="Kumar S."/>
            <person name="Blaxter L. M."/>
        </authorList>
    </citation>
    <scope>NUCLEOTIDE SEQUENCE [LARGE SCALE GENOMIC DNA]</scope>
</reference>
<dbReference type="CDD" id="cd00084">
    <property type="entry name" value="HMG-box_SF"/>
    <property type="match status" value="2"/>
</dbReference>
<evidence type="ECO:0000256" key="1">
    <source>
        <dbReference type="ARBA" id="ARBA00000971"/>
    </source>
</evidence>
<dbReference type="STRING" id="42157.A0A182EAE6"/>
<evidence type="ECO:0000259" key="8">
    <source>
        <dbReference type="PROSITE" id="PS50059"/>
    </source>
</evidence>
<dbReference type="OrthoDB" id="77911at2759"/>
<sequence>MCNLRRISLAKVNPTFRYYAAIKTAESHRKSERLPPGFGKTTPFSLFIKENFASRKNEQPTEVFSNLTKQWKNLNEADKMKYVDEASRINEEKRSKFESMSETEKEELREQAKNLREARLKRRIRLERRKKREGQRQMSGWMLFVKEKAVKGVADIGKKQQDIIRELAVVWKSLPKSEKDRDNTHIHVFNSFDFLAHYCSLDFHLLEDCASMPFFKLTSVLLFPIFSGPESSAVNLVGHARCILNVVPILLILIVVDCDDCDDRELARLQIGIKKRADNCKIRSRKGDTLNVHYVGMLEDGTEFDNSRFRNKPFIFTLGMGQVIKGWDQGLLNMCEGEQRRLAIPSDLAYGSFGSSPKIPSDASLKFDIELLKIEREGDL</sequence>
<organism evidence="12">
    <name type="scientific">Onchocerca ochengi</name>
    <name type="common">Filarial nematode worm</name>
    <dbReference type="NCBI Taxonomy" id="42157"/>
    <lineage>
        <taxon>Eukaryota</taxon>
        <taxon>Metazoa</taxon>
        <taxon>Ecdysozoa</taxon>
        <taxon>Nematoda</taxon>
        <taxon>Chromadorea</taxon>
        <taxon>Rhabditida</taxon>
        <taxon>Spirurina</taxon>
        <taxon>Spiruromorpha</taxon>
        <taxon>Filarioidea</taxon>
        <taxon>Onchocercidae</taxon>
        <taxon>Onchocerca</taxon>
    </lineage>
</organism>
<feature type="DNA-binding region" description="HMG box" evidence="5">
    <location>
        <begin position="42"/>
        <end position="101"/>
    </location>
</feature>
<evidence type="ECO:0000256" key="6">
    <source>
        <dbReference type="PROSITE-ProRule" id="PRU00277"/>
    </source>
</evidence>
<dbReference type="GO" id="GO:0003677">
    <property type="term" value="F:DNA binding"/>
    <property type="evidence" value="ECO:0007669"/>
    <property type="project" value="UniProtKB-UniRule"/>
</dbReference>
<dbReference type="WBParaSite" id="nOo.2.0.1.t05020-RA">
    <property type="protein sequence ID" value="nOo.2.0.1.t05020-RA"/>
    <property type="gene ID" value="nOo.2.0.1.g05020"/>
</dbReference>
<dbReference type="PROSITE" id="PS50118">
    <property type="entry name" value="HMG_BOX_2"/>
    <property type="match status" value="1"/>
</dbReference>
<dbReference type="Gene3D" id="1.10.30.10">
    <property type="entry name" value="High mobility group box domain"/>
    <property type="match status" value="2"/>
</dbReference>
<name>A0A182EAE6_ONCOC</name>
<evidence type="ECO:0000256" key="4">
    <source>
        <dbReference type="ARBA" id="ARBA00023235"/>
    </source>
</evidence>
<dbReference type="FunFam" id="3.10.50.40:FF:000006">
    <property type="entry name" value="Peptidyl-prolyl cis-trans isomerase"/>
    <property type="match status" value="1"/>
</dbReference>
<dbReference type="InterPro" id="IPR001179">
    <property type="entry name" value="PPIase_FKBP_dom"/>
</dbReference>
<dbReference type="InterPro" id="IPR009071">
    <property type="entry name" value="HMG_box_dom"/>
</dbReference>
<evidence type="ECO:0000313" key="11">
    <source>
        <dbReference type="Proteomes" id="UP000271087"/>
    </source>
</evidence>
<accession>A0A182EAE6</accession>
<feature type="domain" description="PPIase FKBP-type" evidence="8">
    <location>
        <begin position="287"/>
        <end position="375"/>
    </location>
</feature>
<evidence type="ECO:0000313" key="12">
    <source>
        <dbReference type="WBParaSite" id="nOo.2.0.1.t05020-RA"/>
    </source>
</evidence>
<dbReference type="Proteomes" id="UP000271087">
    <property type="component" value="Unassembled WGS sequence"/>
</dbReference>
<keyword evidence="5" id="KW-0238">DNA-binding</keyword>
<evidence type="ECO:0000259" key="9">
    <source>
        <dbReference type="PROSITE" id="PS50118"/>
    </source>
</evidence>
<evidence type="ECO:0000256" key="7">
    <source>
        <dbReference type="SAM" id="Coils"/>
    </source>
</evidence>
<proteinExistence type="predicted"/>
<dbReference type="GO" id="GO:0003755">
    <property type="term" value="F:peptidyl-prolyl cis-trans isomerase activity"/>
    <property type="evidence" value="ECO:0007669"/>
    <property type="project" value="UniProtKB-KW"/>
</dbReference>